<sequence>MKRLEWSFWTAISRRWLIMRDSPLCVAEDSASRCSSVWIRAFLVSCMSRNGSVKGNAHHLPSSTRMHSA</sequence>
<reference evidence="1" key="1">
    <citation type="submission" date="2014-11" db="EMBL/GenBank/DDBJ databases">
        <authorList>
            <person name="Amaro Gonzalez C."/>
        </authorList>
    </citation>
    <scope>NUCLEOTIDE SEQUENCE</scope>
</reference>
<name>A0A0E9XC11_ANGAN</name>
<proteinExistence type="predicted"/>
<accession>A0A0E9XC11</accession>
<dbReference type="EMBL" id="GBXM01008315">
    <property type="protein sequence ID" value="JAI00263.1"/>
    <property type="molecule type" value="Transcribed_RNA"/>
</dbReference>
<protein>
    <submittedName>
        <fullName evidence="1">Uncharacterized protein</fullName>
    </submittedName>
</protein>
<reference evidence="1" key="2">
    <citation type="journal article" date="2015" name="Fish Shellfish Immunol.">
        <title>Early steps in the European eel (Anguilla anguilla)-Vibrio vulnificus interaction in the gills: Role of the RtxA13 toxin.</title>
        <authorList>
            <person name="Callol A."/>
            <person name="Pajuelo D."/>
            <person name="Ebbesson L."/>
            <person name="Teles M."/>
            <person name="MacKenzie S."/>
            <person name="Amaro C."/>
        </authorList>
    </citation>
    <scope>NUCLEOTIDE SEQUENCE</scope>
</reference>
<organism evidence="1">
    <name type="scientific">Anguilla anguilla</name>
    <name type="common">European freshwater eel</name>
    <name type="synonym">Muraena anguilla</name>
    <dbReference type="NCBI Taxonomy" id="7936"/>
    <lineage>
        <taxon>Eukaryota</taxon>
        <taxon>Metazoa</taxon>
        <taxon>Chordata</taxon>
        <taxon>Craniata</taxon>
        <taxon>Vertebrata</taxon>
        <taxon>Euteleostomi</taxon>
        <taxon>Actinopterygii</taxon>
        <taxon>Neopterygii</taxon>
        <taxon>Teleostei</taxon>
        <taxon>Anguilliformes</taxon>
        <taxon>Anguillidae</taxon>
        <taxon>Anguilla</taxon>
    </lineage>
</organism>
<evidence type="ECO:0000313" key="1">
    <source>
        <dbReference type="EMBL" id="JAI00263.1"/>
    </source>
</evidence>
<dbReference type="AlphaFoldDB" id="A0A0E9XC11"/>